<evidence type="ECO:0000259" key="4">
    <source>
        <dbReference type="Pfam" id="PF23282"/>
    </source>
</evidence>
<sequence>MGKGIIREESLEDPGKRSRVEHRDAAIILKNLTGTKSIKGLMLKLPMLMEGTSSQATFRSNKKRCHAKEDDGNCSRRRRLSLFSWKSMYLSSKNLASASIEADFITEAFRRMQSLELLLLKNVKLSGGYENFPKRLTWLSWQGFPLKSIPANFYLGNLVVLELQNSSLQLAWKGTKFLPSYWNPTFWDCTELVEVERLFTIKPLRSVDIEMIKYMGLYDFESIESTQVEMTNCLTHTTRTGPLQGLYECGIFSIFLQGSTVPDRYSYKSMGTLMLSIILPSKLELKIRGLNLCVVYTRHPDRKPCGMYSSIDLKVSNETKGLMWAYRPVTIGSPIKNVDILWLSHWPFGKDDIESGEELFISVDQGYENLIKELGVQLVYEQENIGNTCTGVRSKSEDATVDQEAETPYWSQDDVVGDVSVSASKYQMWKGKYFLCNLRPDAYRDQFRWSQRNPALLDFSYEPDASALTFIISYPFSHKQHNIFIIHCFARKFNLLNGWCPGCHFLLLPVYESQLIQNIVDEIGNKLDPITLNVAPYAVGIDCRVEGLNMWLRDGSDEVGVAGIHGMGGIGKTTIAKAAYNLNLDRFEGCSFLADVRATSEQPNGLVHLQRKLLSGIQKGKTKKIYSVDEGMSKIKNVVCCKRVLIVLDDMNDSDQFKAILGMREWFHPGSKIIITTRDEHLLKANGVSNMFMVPELDEHESLQLFSWHAFRQAHPIKSYMEVSTLVVQHCGGLPLALHVLGSSLFGKSIDVWQSALDKLNVIPDGKIQKILRISYDYLQDDHDKNLFLHIACFFIGKKNHLTVTVLDNLDFFTRIGVQNLVDRCLLQINDDKLIMHQLIRDMGRGIIREESPDPGKRSRVVHKDAYEILKNSSGTETIEGLLLHLSMRMEGMSSSKAILGSNKKRWHNAEESDGNCSRRLGCSLQLLLLNNVKLSGRYGDFPKKLIWLSWQGFPMKSIPTDFCLGNLVALELRRSILQLVWKGTKFLPRLKILNLSHSHDLVITPDLSGLPNLERLILKDCINIVEVDESVGELQKLVFLNLKDCKNLMKLPRRISMLRSLEKLILSGCSKLGDTKKFGLLSNNPWQSICSWVSPRKSLEAFSFSLANLPVSLGSLSLAGCNLSGISDDLSILSSLKYLDISGNPILSLPENIKSLFMLETLFVEGCTKLKMLPELPPSLRTLNAQELAEVHSLFTIKPLRSIDVQMIKNMGLYNLESIESIEVEMGNQLTDTTRTGPLQGLYECGIFSIFLQGSTIPDRYNYRSMGNSVLSIIVPSDPKLKIRGLNVCVLYALGSYRKIAGSQTLKVSNETKGLMWTYCPVTVGVPKEDGLMLWLSHWLFENHELEGGEEVRVSVYNGSFLEFPHNQDILPTEEFGIQLVYEQDNKDVLSNNEDLTIQQEAPYWSHDVLIGNGSLSATNYQMWTGKYFLCNYIHNMRQIHFRNCEENPAHLDFSYEPKDRLSEYCHHLFKHAIISEDKIEYVMNAEVVVADAARLKDTFAKLYKYLPG</sequence>
<dbReference type="InterPro" id="IPR044974">
    <property type="entry name" value="Disease_R_plants"/>
</dbReference>
<dbReference type="EMBL" id="JBEDUW010000002">
    <property type="protein sequence ID" value="KAK9944965.1"/>
    <property type="molecule type" value="Genomic_DNA"/>
</dbReference>
<dbReference type="PANTHER" id="PTHR11017:SF305">
    <property type="entry name" value="TMV RESISTANCE PROTEIN N-LIKE"/>
    <property type="match status" value="1"/>
</dbReference>
<keyword evidence="6" id="KW-1185">Reference proteome</keyword>
<evidence type="ECO:0008006" key="7">
    <source>
        <dbReference type="Google" id="ProtNLM"/>
    </source>
</evidence>
<dbReference type="Gene3D" id="1.10.8.430">
    <property type="entry name" value="Helical domain of apoptotic protease-activating factors"/>
    <property type="match status" value="1"/>
</dbReference>
<evidence type="ECO:0000259" key="3">
    <source>
        <dbReference type="Pfam" id="PF00931"/>
    </source>
</evidence>
<accession>A0AAW1Y8Z4</accession>
<dbReference type="InterPro" id="IPR002182">
    <property type="entry name" value="NB-ARC"/>
</dbReference>
<dbReference type="Pfam" id="PF00931">
    <property type="entry name" value="NB-ARC"/>
    <property type="match status" value="1"/>
</dbReference>
<protein>
    <recommendedName>
        <fullName evidence="7">TMV resistance protein N-like</fullName>
    </recommendedName>
</protein>
<keyword evidence="2" id="KW-0677">Repeat</keyword>
<feature type="domain" description="NB-ARC" evidence="3">
    <location>
        <begin position="545"/>
        <end position="713"/>
    </location>
</feature>
<keyword evidence="1" id="KW-0433">Leucine-rich repeat</keyword>
<name>A0AAW1Y8Z4_RUBAR</name>
<gene>
    <name evidence="5" type="ORF">M0R45_010501</name>
</gene>
<organism evidence="5 6">
    <name type="scientific">Rubus argutus</name>
    <name type="common">Southern blackberry</name>
    <dbReference type="NCBI Taxonomy" id="59490"/>
    <lineage>
        <taxon>Eukaryota</taxon>
        <taxon>Viridiplantae</taxon>
        <taxon>Streptophyta</taxon>
        <taxon>Embryophyta</taxon>
        <taxon>Tracheophyta</taxon>
        <taxon>Spermatophyta</taxon>
        <taxon>Magnoliopsida</taxon>
        <taxon>eudicotyledons</taxon>
        <taxon>Gunneridae</taxon>
        <taxon>Pentapetalae</taxon>
        <taxon>rosids</taxon>
        <taxon>fabids</taxon>
        <taxon>Rosales</taxon>
        <taxon>Rosaceae</taxon>
        <taxon>Rosoideae</taxon>
        <taxon>Rosoideae incertae sedis</taxon>
        <taxon>Rubus</taxon>
    </lineage>
</organism>
<dbReference type="GO" id="GO:0006952">
    <property type="term" value="P:defense response"/>
    <property type="evidence" value="ECO:0007669"/>
    <property type="project" value="InterPro"/>
</dbReference>
<dbReference type="PROSITE" id="PS51450">
    <property type="entry name" value="LRR"/>
    <property type="match status" value="1"/>
</dbReference>
<dbReference type="InterPro" id="IPR032675">
    <property type="entry name" value="LRR_dom_sf"/>
</dbReference>
<feature type="domain" description="Disease resistance protein Roq1-like winged-helix" evidence="4">
    <location>
        <begin position="782"/>
        <end position="852"/>
    </location>
</feature>
<dbReference type="PRINTS" id="PR00364">
    <property type="entry name" value="DISEASERSIST"/>
</dbReference>
<dbReference type="InterPro" id="IPR042197">
    <property type="entry name" value="Apaf_helical"/>
</dbReference>
<evidence type="ECO:0000313" key="5">
    <source>
        <dbReference type="EMBL" id="KAK9944965.1"/>
    </source>
</evidence>
<evidence type="ECO:0000256" key="1">
    <source>
        <dbReference type="ARBA" id="ARBA00022614"/>
    </source>
</evidence>
<dbReference type="SUPFAM" id="SSF52540">
    <property type="entry name" value="P-loop containing nucleoside triphosphate hydrolases"/>
    <property type="match status" value="1"/>
</dbReference>
<dbReference type="Pfam" id="PF23282">
    <property type="entry name" value="WHD_ROQ1"/>
    <property type="match status" value="1"/>
</dbReference>
<dbReference type="PANTHER" id="PTHR11017">
    <property type="entry name" value="LEUCINE-RICH REPEAT-CONTAINING PROTEIN"/>
    <property type="match status" value="1"/>
</dbReference>
<comment type="caution">
    <text evidence="5">The sequence shown here is derived from an EMBL/GenBank/DDBJ whole genome shotgun (WGS) entry which is preliminary data.</text>
</comment>
<dbReference type="InterPro" id="IPR058192">
    <property type="entry name" value="WHD_ROQ1-like"/>
</dbReference>
<dbReference type="InterPro" id="IPR027417">
    <property type="entry name" value="P-loop_NTPase"/>
</dbReference>
<reference evidence="5 6" key="1">
    <citation type="journal article" date="2023" name="G3 (Bethesda)">
        <title>A chromosome-length genome assembly and annotation of blackberry (Rubus argutus, cv. 'Hillquist').</title>
        <authorList>
            <person name="Bruna T."/>
            <person name="Aryal R."/>
            <person name="Dudchenko O."/>
            <person name="Sargent D.J."/>
            <person name="Mead D."/>
            <person name="Buti M."/>
            <person name="Cavallini A."/>
            <person name="Hytonen T."/>
            <person name="Andres J."/>
            <person name="Pham M."/>
            <person name="Weisz D."/>
            <person name="Mascagni F."/>
            <person name="Usai G."/>
            <person name="Natali L."/>
            <person name="Bassil N."/>
            <person name="Fernandez G.E."/>
            <person name="Lomsadze A."/>
            <person name="Armour M."/>
            <person name="Olukolu B."/>
            <person name="Poorten T."/>
            <person name="Britton C."/>
            <person name="Davik J."/>
            <person name="Ashrafi H."/>
            <person name="Aiden E.L."/>
            <person name="Borodovsky M."/>
            <person name="Worthington M."/>
        </authorList>
    </citation>
    <scope>NUCLEOTIDE SEQUENCE [LARGE SCALE GENOMIC DNA]</scope>
    <source>
        <strain evidence="5">PI 553951</strain>
    </source>
</reference>
<dbReference type="Proteomes" id="UP001457282">
    <property type="component" value="Unassembled WGS sequence"/>
</dbReference>
<proteinExistence type="predicted"/>
<dbReference type="Gene3D" id="3.80.10.10">
    <property type="entry name" value="Ribonuclease Inhibitor"/>
    <property type="match status" value="3"/>
</dbReference>
<evidence type="ECO:0000313" key="6">
    <source>
        <dbReference type="Proteomes" id="UP001457282"/>
    </source>
</evidence>
<dbReference type="InterPro" id="IPR001611">
    <property type="entry name" value="Leu-rich_rpt"/>
</dbReference>
<dbReference type="GO" id="GO:0043531">
    <property type="term" value="F:ADP binding"/>
    <property type="evidence" value="ECO:0007669"/>
    <property type="project" value="InterPro"/>
</dbReference>
<dbReference type="Gene3D" id="3.40.50.300">
    <property type="entry name" value="P-loop containing nucleotide triphosphate hydrolases"/>
    <property type="match status" value="1"/>
</dbReference>
<evidence type="ECO:0000256" key="2">
    <source>
        <dbReference type="ARBA" id="ARBA00022737"/>
    </source>
</evidence>
<dbReference type="SUPFAM" id="SSF52058">
    <property type="entry name" value="L domain-like"/>
    <property type="match status" value="2"/>
</dbReference>